<sequence>MNSENSTSEEKPSKIIQETIEAAEQFYPLAQKSFIYRYSIAYILQHIKSFIKAIKPLESVDLPPIKIQSLQRFIGYVNHFSNNILPSLNENQWADYIVQQPSDQVHKYIGTFRNSLIEICAKLELNPSKVIEYDPKQDKVNRNADFQHLKKVLREKREQAITVHNSIEYQQSIESKLRSIQKHLPKIKGNSKVHYNPSVDTLPMSDMQQTMDKGLSAFENYDIPCEDLRLDVALGCGGFGTVYMATRLSTAELLAVKEVRSDKLTLSTWASLYSEVDTMSELRHRYVLEFVGAHIKEPYRIITRYCPGKSLFDRLHRSQSSTKLTPKQLTMIAYQVAEGMRFLHEKGIVHRDLKTMNILLDKNDAAKIADFGLAGMIRDILLDKNEHFIGGVGTPHYTAPEVLDRKRYGPKVDVYSYGIILWEMAMNQIPFRNQTHQEIYDFVVKQMYRLPLNNSVPVPLQKLIKKCWSQNPKERPEFDKIIQMFKRGEIYFKGAEGIEFESLEVPEGCPPLDLKYLISILTNPSDDNFPHVVNFLEKNIDKQVKDSLHKADLISHYNAKCKNTPYILLVASQILKDNEFSDFIVETADTIINDIFHICSSSSTNNLNLELNIDSNSNLESTSNIDSSSYLNSDFIMESSSNVASPYDNLRALIAAARFCLRVPDDNFDLVEKYVPDFVTMMNQPCISPLVLRLLARLDEKSIKSFKTEIVQFFTPEGISQVNDQMTLDAICKLLPIVADKLSKEQLEDCIPLIEMDFDCPEVLIKLLVSQKNQKTYVRLVNAIIRAAQRTDVTDSLIEVLKVCESHDLQEIASNPSVFDQIKLLLEDEKLPPSSVESALILLFRLASDETVPPLLANHPLLHSVLQLKGHVAQRLQIFTALFSVEQFCSNTTISDGVLKLLVSSSCSNKKELIDYSMKLIGALSLHTEGCTLISVNGMLSIFSQMFLSSNCGEMSTALTILSNVATHLPEDKVIPQLSLIVSCLMQDLNYSSMNKSEVLHTLTKLIKSNPSGVQEHDLQFSVLPLLSPKHEPVIIVLALRLLDECDPSKLKNIFMQILQKIFNLLSIPTLMYPELLSAAINLVTTLAIAQYDLSSFIQQTDFINFCTDIQKQIEEYPEYEEISATISNCIFCLSQQSSGSLTNLTSDNEQLKNNQNKKYKTSSFEIKNQNDEIVEEEDNIDKKSDEDNNNHNEYEYEEENVNEDDDDDNNNIC</sequence>
<dbReference type="InterPro" id="IPR016024">
    <property type="entry name" value="ARM-type_fold"/>
</dbReference>
<dbReference type="PRINTS" id="PR00109">
    <property type="entry name" value="TYRKINASE"/>
</dbReference>
<dbReference type="PROSITE" id="PS50011">
    <property type="entry name" value="PROTEIN_KINASE_DOM"/>
    <property type="match status" value="1"/>
</dbReference>
<dbReference type="Gene3D" id="3.30.200.20">
    <property type="entry name" value="Phosphorylase Kinase, domain 1"/>
    <property type="match status" value="1"/>
</dbReference>
<dbReference type="SMART" id="SM00220">
    <property type="entry name" value="S_TKc"/>
    <property type="match status" value="1"/>
</dbReference>
<evidence type="ECO:0000313" key="7">
    <source>
        <dbReference type="EMBL" id="KAK8852394.1"/>
    </source>
</evidence>
<accession>A0ABR2HU85</accession>
<reference evidence="7 8" key="1">
    <citation type="submission" date="2024-04" db="EMBL/GenBank/DDBJ databases">
        <title>Tritrichomonas musculus Genome.</title>
        <authorList>
            <person name="Alves-Ferreira E."/>
            <person name="Grigg M."/>
            <person name="Lorenzi H."/>
            <person name="Galac M."/>
        </authorList>
    </citation>
    <scope>NUCLEOTIDE SEQUENCE [LARGE SCALE GENOMIC DNA]</scope>
    <source>
        <strain evidence="7 8">EAF2021</strain>
    </source>
</reference>
<keyword evidence="3 4" id="KW-0067">ATP-binding</keyword>
<name>A0ABR2HU85_9EUKA</name>
<feature type="domain" description="Protein kinase" evidence="6">
    <location>
        <begin position="228"/>
        <end position="492"/>
    </location>
</feature>
<proteinExistence type="predicted"/>
<gene>
    <name evidence="7" type="ORF">M9Y10_017368</name>
</gene>
<protein>
    <recommendedName>
        <fullName evidence="6">Protein kinase domain-containing protein</fullName>
    </recommendedName>
</protein>
<evidence type="ECO:0000256" key="1">
    <source>
        <dbReference type="ARBA" id="ARBA00022527"/>
    </source>
</evidence>
<dbReference type="CDD" id="cd13999">
    <property type="entry name" value="STKc_MAP3K-like"/>
    <property type="match status" value="1"/>
</dbReference>
<dbReference type="PANTHER" id="PTHR44329">
    <property type="entry name" value="SERINE/THREONINE-PROTEIN KINASE TNNI3K-RELATED"/>
    <property type="match status" value="1"/>
</dbReference>
<dbReference type="PANTHER" id="PTHR44329:SF214">
    <property type="entry name" value="PROTEIN KINASE DOMAIN-CONTAINING PROTEIN"/>
    <property type="match status" value="1"/>
</dbReference>
<dbReference type="InterPro" id="IPR000719">
    <property type="entry name" value="Prot_kinase_dom"/>
</dbReference>
<dbReference type="InterPro" id="IPR017441">
    <property type="entry name" value="Protein_kinase_ATP_BS"/>
</dbReference>
<dbReference type="InterPro" id="IPR051681">
    <property type="entry name" value="Ser/Thr_Kinases-Pseudokinases"/>
</dbReference>
<evidence type="ECO:0000256" key="2">
    <source>
        <dbReference type="ARBA" id="ARBA00022741"/>
    </source>
</evidence>
<dbReference type="InterPro" id="IPR008271">
    <property type="entry name" value="Ser/Thr_kinase_AS"/>
</dbReference>
<keyword evidence="2 4" id="KW-0547">Nucleotide-binding</keyword>
<feature type="region of interest" description="Disordered" evidence="5">
    <location>
        <begin position="1154"/>
        <end position="1214"/>
    </location>
</feature>
<organism evidence="7 8">
    <name type="scientific">Tritrichomonas musculus</name>
    <dbReference type="NCBI Taxonomy" id="1915356"/>
    <lineage>
        <taxon>Eukaryota</taxon>
        <taxon>Metamonada</taxon>
        <taxon>Parabasalia</taxon>
        <taxon>Tritrichomonadida</taxon>
        <taxon>Tritrichomonadidae</taxon>
        <taxon>Tritrichomonas</taxon>
    </lineage>
</organism>
<dbReference type="PROSITE" id="PS00107">
    <property type="entry name" value="PROTEIN_KINASE_ATP"/>
    <property type="match status" value="1"/>
</dbReference>
<dbReference type="Pfam" id="PF07714">
    <property type="entry name" value="PK_Tyr_Ser-Thr"/>
    <property type="match status" value="1"/>
</dbReference>
<dbReference type="SUPFAM" id="SSF56112">
    <property type="entry name" value="Protein kinase-like (PK-like)"/>
    <property type="match status" value="1"/>
</dbReference>
<keyword evidence="1" id="KW-0418">Kinase</keyword>
<dbReference type="SUPFAM" id="SSF48371">
    <property type="entry name" value="ARM repeat"/>
    <property type="match status" value="1"/>
</dbReference>
<feature type="binding site" evidence="4">
    <location>
        <position position="257"/>
    </location>
    <ligand>
        <name>ATP</name>
        <dbReference type="ChEBI" id="CHEBI:30616"/>
    </ligand>
</feature>
<evidence type="ECO:0000259" key="6">
    <source>
        <dbReference type="PROSITE" id="PS50011"/>
    </source>
</evidence>
<dbReference type="PROSITE" id="PS00108">
    <property type="entry name" value="PROTEIN_KINASE_ST"/>
    <property type="match status" value="1"/>
</dbReference>
<evidence type="ECO:0000256" key="4">
    <source>
        <dbReference type="PROSITE-ProRule" id="PRU10141"/>
    </source>
</evidence>
<dbReference type="Proteomes" id="UP001470230">
    <property type="component" value="Unassembled WGS sequence"/>
</dbReference>
<feature type="compositionally biased region" description="Basic and acidic residues" evidence="5">
    <location>
        <begin position="1181"/>
        <end position="1195"/>
    </location>
</feature>
<keyword evidence="1" id="KW-0808">Transferase</keyword>
<dbReference type="EMBL" id="JAPFFF010000023">
    <property type="protein sequence ID" value="KAK8852394.1"/>
    <property type="molecule type" value="Genomic_DNA"/>
</dbReference>
<dbReference type="Gene3D" id="1.25.10.10">
    <property type="entry name" value="Leucine-rich Repeat Variant"/>
    <property type="match status" value="1"/>
</dbReference>
<keyword evidence="1" id="KW-0723">Serine/threonine-protein kinase</keyword>
<dbReference type="InterPro" id="IPR011009">
    <property type="entry name" value="Kinase-like_dom_sf"/>
</dbReference>
<feature type="compositionally biased region" description="Acidic residues" evidence="5">
    <location>
        <begin position="1196"/>
        <end position="1214"/>
    </location>
</feature>
<evidence type="ECO:0000256" key="5">
    <source>
        <dbReference type="SAM" id="MobiDB-lite"/>
    </source>
</evidence>
<dbReference type="Gene3D" id="1.10.510.10">
    <property type="entry name" value="Transferase(Phosphotransferase) domain 1"/>
    <property type="match status" value="1"/>
</dbReference>
<dbReference type="InterPro" id="IPR001245">
    <property type="entry name" value="Ser-Thr/Tyr_kinase_cat_dom"/>
</dbReference>
<keyword evidence="8" id="KW-1185">Reference proteome</keyword>
<evidence type="ECO:0000256" key="3">
    <source>
        <dbReference type="ARBA" id="ARBA00022840"/>
    </source>
</evidence>
<evidence type="ECO:0000313" key="8">
    <source>
        <dbReference type="Proteomes" id="UP001470230"/>
    </source>
</evidence>
<comment type="caution">
    <text evidence="7">The sequence shown here is derived from an EMBL/GenBank/DDBJ whole genome shotgun (WGS) entry which is preliminary data.</text>
</comment>
<dbReference type="InterPro" id="IPR011989">
    <property type="entry name" value="ARM-like"/>
</dbReference>